<protein>
    <submittedName>
        <fullName evidence="1">Uncharacterized protein</fullName>
    </submittedName>
</protein>
<dbReference type="RefSeq" id="WP_187117432.1">
    <property type="nucleotide sequence ID" value="NZ_JAHLQL010000012.1"/>
</dbReference>
<accession>A0ABS6F774</accession>
<dbReference type="EMBL" id="JAHLQL010000012">
    <property type="protein sequence ID" value="MBU5593468.1"/>
    <property type="molecule type" value="Genomic_DNA"/>
</dbReference>
<organism evidence="1 2">
    <name type="scientific">Clostridium simiarum</name>
    <dbReference type="NCBI Taxonomy" id="2841506"/>
    <lineage>
        <taxon>Bacteria</taxon>
        <taxon>Bacillati</taxon>
        <taxon>Bacillota</taxon>
        <taxon>Clostridia</taxon>
        <taxon>Eubacteriales</taxon>
        <taxon>Clostridiaceae</taxon>
        <taxon>Clostridium</taxon>
    </lineage>
</organism>
<reference evidence="1 2" key="1">
    <citation type="submission" date="2021-06" db="EMBL/GenBank/DDBJ databases">
        <authorList>
            <person name="Sun Q."/>
            <person name="Li D."/>
        </authorList>
    </citation>
    <scope>NUCLEOTIDE SEQUENCE [LARGE SCALE GENOMIC DNA]</scope>
    <source>
        <strain evidence="1 2">MSJ-4</strain>
    </source>
</reference>
<evidence type="ECO:0000313" key="2">
    <source>
        <dbReference type="Proteomes" id="UP000736583"/>
    </source>
</evidence>
<dbReference type="Proteomes" id="UP000736583">
    <property type="component" value="Unassembled WGS sequence"/>
</dbReference>
<keyword evidence="2" id="KW-1185">Reference proteome</keyword>
<proteinExistence type="predicted"/>
<name>A0ABS6F774_9CLOT</name>
<evidence type="ECO:0000313" key="1">
    <source>
        <dbReference type="EMBL" id="MBU5593468.1"/>
    </source>
</evidence>
<sequence>MKDKKRVKRKSYQEEYSNEIITKLNNQDEEMERIYKDIANISRKKPNNNEFVK</sequence>
<gene>
    <name evidence="1" type="ORF">KQI89_17145</name>
</gene>
<comment type="caution">
    <text evidence="1">The sequence shown here is derived from an EMBL/GenBank/DDBJ whole genome shotgun (WGS) entry which is preliminary data.</text>
</comment>